<reference evidence="2 3" key="1">
    <citation type="submission" date="2018-06" db="EMBL/GenBank/DDBJ databases">
        <title>A transcriptomic atlas of mushroom development highlights an independent origin of complex multicellularity.</title>
        <authorList>
            <consortium name="DOE Joint Genome Institute"/>
            <person name="Krizsan K."/>
            <person name="Almasi E."/>
            <person name="Merenyi Z."/>
            <person name="Sahu N."/>
            <person name="Viragh M."/>
            <person name="Koszo T."/>
            <person name="Mondo S."/>
            <person name="Kiss B."/>
            <person name="Balint B."/>
            <person name="Kues U."/>
            <person name="Barry K."/>
            <person name="Hegedus J.C."/>
            <person name="Henrissat B."/>
            <person name="Johnson J."/>
            <person name="Lipzen A."/>
            <person name="Ohm R."/>
            <person name="Nagy I."/>
            <person name="Pangilinan J."/>
            <person name="Yan J."/>
            <person name="Xiong Y."/>
            <person name="Grigoriev I.V."/>
            <person name="Hibbett D.S."/>
            <person name="Nagy L.G."/>
        </authorList>
    </citation>
    <scope>NUCLEOTIDE SEQUENCE [LARGE SCALE GENOMIC DNA]</scope>
    <source>
        <strain evidence="2 3">SZMC22713</strain>
    </source>
</reference>
<evidence type="ECO:0000256" key="1">
    <source>
        <dbReference type="SAM" id="MobiDB-lite"/>
    </source>
</evidence>
<evidence type="ECO:0000313" key="3">
    <source>
        <dbReference type="Proteomes" id="UP000294933"/>
    </source>
</evidence>
<dbReference type="OrthoDB" id="3255301at2759"/>
<accession>A0A4Y7QMF2</accession>
<organism evidence="2 3">
    <name type="scientific">Rickenella mellea</name>
    <dbReference type="NCBI Taxonomy" id="50990"/>
    <lineage>
        <taxon>Eukaryota</taxon>
        <taxon>Fungi</taxon>
        <taxon>Dikarya</taxon>
        <taxon>Basidiomycota</taxon>
        <taxon>Agaricomycotina</taxon>
        <taxon>Agaricomycetes</taxon>
        <taxon>Hymenochaetales</taxon>
        <taxon>Rickenellaceae</taxon>
        <taxon>Rickenella</taxon>
    </lineage>
</organism>
<keyword evidence="3" id="KW-1185">Reference proteome</keyword>
<feature type="compositionally biased region" description="Pro residues" evidence="1">
    <location>
        <begin position="44"/>
        <end position="53"/>
    </location>
</feature>
<dbReference type="Proteomes" id="UP000294933">
    <property type="component" value="Unassembled WGS sequence"/>
</dbReference>
<sequence>MTSVIPPARHHAHCPPSVSSPLASNTSAKPAPSLQVTIPQRSPSFPPSRPLRPFPSISSSIEQPKSTPLGVQNQNRVDPAGGKKKQQNGGGQKPVKLIEPPQDFKASFFVLNLTQAEFSRQD</sequence>
<feature type="compositionally biased region" description="Polar residues" evidence="1">
    <location>
        <begin position="62"/>
        <end position="76"/>
    </location>
</feature>
<protein>
    <submittedName>
        <fullName evidence="2">Uncharacterized protein</fullName>
    </submittedName>
</protein>
<proteinExistence type="predicted"/>
<feature type="region of interest" description="Disordered" evidence="1">
    <location>
        <begin position="1"/>
        <end position="99"/>
    </location>
</feature>
<dbReference type="AlphaFoldDB" id="A0A4Y7QMF2"/>
<evidence type="ECO:0000313" key="2">
    <source>
        <dbReference type="EMBL" id="TDL28833.1"/>
    </source>
</evidence>
<name>A0A4Y7QMF2_9AGAM</name>
<gene>
    <name evidence="2" type="ORF">BD410DRAFT_781388</name>
</gene>
<dbReference type="VEuPathDB" id="FungiDB:BD410DRAFT_781388"/>
<dbReference type="EMBL" id="ML170157">
    <property type="protein sequence ID" value="TDL28833.1"/>
    <property type="molecule type" value="Genomic_DNA"/>
</dbReference>
<feature type="compositionally biased region" description="Polar residues" evidence="1">
    <location>
        <begin position="17"/>
        <end position="28"/>
    </location>
</feature>